<gene>
    <name evidence="3" type="ORF">EHQ58_03590</name>
</gene>
<dbReference type="SUPFAM" id="SSF158446">
    <property type="entry name" value="IVS-encoded protein-like"/>
    <property type="match status" value="1"/>
</dbReference>
<dbReference type="SUPFAM" id="SSF54637">
    <property type="entry name" value="Thioesterase/thiol ester dehydrase-isomerase"/>
    <property type="match status" value="1"/>
</dbReference>
<dbReference type="PANTHER" id="PTHR31793">
    <property type="entry name" value="4-HYDROXYBENZOYL-COA THIOESTERASE FAMILY MEMBER"/>
    <property type="match status" value="1"/>
</dbReference>
<sequence length="281" mass="32614">MAKVELPLPSKYHFKTEIPIRKTDLWGELHVSFATVLDLVLEAHLQFFQYLGFSVLDIYGRSIIFTNATVTYESELLFGDLVEARVTIENLREKSFELFFQLTKDNGQVSVTRVRISVLFFNYNERKVVPIPQEFLDLIAAKDLDIKNTSEEMRKFGDVYKRFPLWIATLKLLKNIYTIANDLPAREQEVLAASLRKYSVKAVNAAARSRKSPYRREKLKSLEILTACLNELRYNLSLAEELNYGKYSDLNLLFTRTEELTKAYIKKVKTAPRGQNLKPRK</sequence>
<dbReference type="OrthoDB" id="342670at2"/>
<evidence type="ECO:0000313" key="3">
    <source>
        <dbReference type="EMBL" id="TGL62295.1"/>
    </source>
</evidence>
<accession>A0A4R9K7K4</accession>
<dbReference type="NCBIfam" id="TIGR02436">
    <property type="entry name" value="four helix bundle protein"/>
    <property type="match status" value="1"/>
</dbReference>
<reference evidence="3" key="1">
    <citation type="journal article" date="2019" name="PLoS Negl. Trop. Dis.">
        <title>Revisiting the worldwide diversity of Leptospira species in the environment.</title>
        <authorList>
            <person name="Vincent A.T."/>
            <person name="Schiettekatte O."/>
            <person name="Bourhy P."/>
            <person name="Veyrier F.J."/>
            <person name="Picardeau M."/>
        </authorList>
    </citation>
    <scope>NUCLEOTIDE SEQUENCE [LARGE SCALE GENOMIC DNA]</scope>
    <source>
        <strain evidence="3">201702476</strain>
    </source>
</reference>
<dbReference type="Pfam" id="PF13279">
    <property type="entry name" value="4HBT_2"/>
    <property type="match status" value="1"/>
</dbReference>
<dbReference type="GO" id="GO:0047617">
    <property type="term" value="F:fatty acyl-CoA hydrolase activity"/>
    <property type="evidence" value="ECO:0007669"/>
    <property type="project" value="TreeGrafter"/>
</dbReference>
<dbReference type="PANTHER" id="PTHR31793:SF27">
    <property type="entry name" value="NOVEL THIOESTERASE SUPERFAMILY DOMAIN AND SAPOSIN A-TYPE DOMAIN CONTAINING PROTEIN (0610012H03RIK)"/>
    <property type="match status" value="1"/>
</dbReference>
<protein>
    <submittedName>
        <fullName evidence="3">Four helix bundle protein</fullName>
    </submittedName>
</protein>
<evidence type="ECO:0000313" key="4">
    <source>
        <dbReference type="Proteomes" id="UP000297693"/>
    </source>
</evidence>
<dbReference type="Gene3D" id="3.10.129.10">
    <property type="entry name" value="Hotdog Thioesterase"/>
    <property type="match status" value="1"/>
</dbReference>
<dbReference type="EMBL" id="RQGD01000010">
    <property type="protein sequence ID" value="TGL62295.1"/>
    <property type="molecule type" value="Genomic_DNA"/>
</dbReference>
<dbReference type="CDD" id="cd00586">
    <property type="entry name" value="4HBT"/>
    <property type="match status" value="1"/>
</dbReference>
<dbReference type="InterPro" id="IPR036583">
    <property type="entry name" value="23S_rRNA_IVS_sf"/>
</dbReference>
<dbReference type="Gene3D" id="1.20.1440.60">
    <property type="entry name" value="23S rRNA-intervening sequence"/>
    <property type="match status" value="1"/>
</dbReference>
<name>A0A4R9K7K4_9LEPT</name>
<keyword evidence="4" id="KW-1185">Reference proteome</keyword>
<comment type="similarity">
    <text evidence="1">Belongs to the 4-hydroxybenzoyl-CoA thioesterase family.</text>
</comment>
<organism evidence="3 4">
    <name type="scientific">Leptospira ognonensis</name>
    <dbReference type="NCBI Taxonomy" id="2484945"/>
    <lineage>
        <taxon>Bacteria</taxon>
        <taxon>Pseudomonadati</taxon>
        <taxon>Spirochaetota</taxon>
        <taxon>Spirochaetia</taxon>
        <taxon>Leptospirales</taxon>
        <taxon>Leptospiraceae</taxon>
        <taxon>Leptospira</taxon>
    </lineage>
</organism>
<comment type="caution">
    <text evidence="3">The sequence shown here is derived from an EMBL/GenBank/DDBJ whole genome shotgun (WGS) entry which is preliminary data.</text>
</comment>
<dbReference type="InterPro" id="IPR050563">
    <property type="entry name" value="4-hydroxybenzoyl-CoA_TE"/>
</dbReference>
<evidence type="ECO:0000256" key="1">
    <source>
        <dbReference type="ARBA" id="ARBA00005953"/>
    </source>
</evidence>
<evidence type="ECO:0000256" key="2">
    <source>
        <dbReference type="ARBA" id="ARBA00022801"/>
    </source>
</evidence>
<keyword evidence="2" id="KW-0378">Hydrolase</keyword>
<proteinExistence type="inferred from homology"/>
<dbReference type="RefSeq" id="WP_135622061.1">
    <property type="nucleotide sequence ID" value="NZ_RQGD01000010.1"/>
</dbReference>
<dbReference type="AlphaFoldDB" id="A0A4R9K7K4"/>
<dbReference type="InterPro" id="IPR012657">
    <property type="entry name" value="23S_rRNA-intervening_sequence"/>
</dbReference>
<dbReference type="Proteomes" id="UP000297693">
    <property type="component" value="Unassembled WGS sequence"/>
</dbReference>
<dbReference type="InterPro" id="IPR029069">
    <property type="entry name" value="HotDog_dom_sf"/>
</dbReference>